<dbReference type="Pfam" id="PF12833">
    <property type="entry name" value="HTH_18"/>
    <property type="match status" value="1"/>
</dbReference>
<keyword evidence="6" id="KW-1185">Reference proteome</keyword>
<dbReference type="PRINTS" id="PR00032">
    <property type="entry name" value="HTHARAC"/>
</dbReference>
<dbReference type="Pfam" id="PF14525">
    <property type="entry name" value="AraC_binding_2"/>
    <property type="match status" value="1"/>
</dbReference>
<dbReference type="PROSITE" id="PS01124">
    <property type="entry name" value="HTH_ARAC_FAMILY_2"/>
    <property type="match status" value="1"/>
</dbReference>
<dbReference type="GO" id="GO:0003700">
    <property type="term" value="F:DNA-binding transcription factor activity"/>
    <property type="evidence" value="ECO:0007669"/>
    <property type="project" value="InterPro"/>
</dbReference>
<dbReference type="InterPro" id="IPR018060">
    <property type="entry name" value="HTH_AraC"/>
</dbReference>
<evidence type="ECO:0000313" key="6">
    <source>
        <dbReference type="Proteomes" id="UP000544122"/>
    </source>
</evidence>
<proteinExistence type="predicted"/>
<dbReference type="Gene3D" id="1.10.10.60">
    <property type="entry name" value="Homeodomain-like"/>
    <property type="match status" value="1"/>
</dbReference>
<dbReference type="SUPFAM" id="SSF46689">
    <property type="entry name" value="Homeodomain-like"/>
    <property type="match status" value="1"/>
</dbReference>
<evidence type="ECO:0000256" key="3">
    <source>
        <dbReference type="ARBA" id="ARBA00023163"/>
    </source>
</evidence>
<dbReference type="InterPro" id="IPR009057">
    <property type="entry name" value="Homeodomain-like_sf"/>
</dbReference>
<accession>A0A7Y4GRX9</accession>
<protein>
    <submittedName>
        <fullName evidence="5">Helix-turn-helix domain-containing protein</fullName>
    </submittedName>
</protein>
<comment type="caution">
    <text evidence="5">The sequence shown here is derived from an EMBL/GenBank/DDBJ whole genome shotgun (WGS) entry which is preliminary data.</text>
</comment>
<dbReference type="EMBL" id="JAAVLX010000004">
    <property type="protein sequence ID" value="NOJ40627.1"/>
    <property type="molecule type" value="Genomic_DNA"/>
</dbReference>
<dbReference type="SMART" id="SM00342">
    <property type="entry name" value="HTH_ARAC"/>
    <property type="match status" value="1"/>
</dbReference>
<dbReference type="InterPro" id="IPR020449">
    <property type="entry name" value="Tscrpt_reg_AraC-type_HTH"/>
</dbReference>
<evidence type="ECO:0000313" key="5">
    <source>
        <dbReference type="EMBL" id="NOJ40627.1"/>
    </source>
</evidence>
<dbReference type="InterPro" id="IPR050204">
    <property type="entry name" value="AraC_XylS_family_regulators"/>
</dbReference>
<dbReference type="InterPro" id="IPR035418">
    <property type="entry name" value="AraC-bd_2"/>
</dbReference>
<dbReference type="Proteomes" id="UP000544122">
    <property type="component" value="Unassembled WGS sequence"/>
</dbReference>
<reference evidence="5 6" key="1">
    <citation type="submission" date="2020-03" db="EMBL/GenBank/DDBJ databases">
        <title>Bradyrhizobium diversity isolated from nodules of Indigofera sp.</title>
        <authorList>
            <person name="Klepa M."/>
            <person name="Helene L."/>
            <person name="Hungria M."/>
        </authorList>
    </citation>
    <scope>NUCLEOTIDE SEQUENCE [LARGE SCALE GENOMIC DNA]</scope>
    <source>
        <strain evidence="5 6">WSM 1791</strain>
    </source>
</reference>
<dbReference type="PANTHER" id="PTHR46796">
    <property type="entry name" value="HTH-TYPE TRANSCRIPTIONAL ACTIVATOR RHAS-RELATED"/>
    <property type="match status" value="1"/>
</dbReference>
<keyword evidence="1" id="KW-0805">Transcription regulation</keyword>
<dbReference type="PANTHER" id="PTHR46796:SF6">
    <property type="entry name" value="ARAC SUBFAMILY"/>
    <property type="match status" value="1"/>
</dbReference>
<evidence type="ECO:0000259" key="4">
    <source>
        <dbReference type="PROSITE" id="PS01124"/>
    </source>
</evidence>
<dbReference type="AlphaFoldDB" id="A0A7Y4GRX9"/>
<keyword evidence="2" id="KW-0238">DNA-binding</keyword>
<name>A0A7Y4GRX9_9BRAD</name>
<dbReference type="GO" id="GO:0043565">
    <property type="term" value="F:sequence-specific DNA binding"/>
    <property type="evidence" value="ECO:0007669"/>
    <property type="project" value="InterPro"/>
</dbReference>
<gene>
    <name evidence="5" type="ORF">HCN58_13640</name>
</gene>
<evidence type="ECO:0000256" key="1">
    <source>
        <dbReference type="ARBA" id="ARBA00023015"/>
    </source>
</evidence>
<organism evidence="5 6">
    <name type="scientific">Bradyrhizobium australiense</name>
    <dbReference type="NCBI Taxonomy" id="2721161"/>
    <lineage>
        <taxon>Bacteria</taxon>
        <taxon>Pseudomonadati</taxon>
        <taxon>Pseudomonadota</taxon>
        <taxon>Alphaproteobacteria</taxon>
        <taxon>Hyphomicrobiales</taxon>
        <taxon>Nitrobacteraceae</taxon>
        <taxon>Bradyrhizobium</taxon>
    </lineage>
</organism>
<keyword evidence="3" id="KW-0804">Transcription</keyword>
<feature type="domain" description="HTH araC/xylS-type" evidence="4">
    <location>
        <begin position="229"/>
        <end position="330"/>
    </location>
</feature>
<evidence type="ECO:0000256" key="2">
    <source>
        <dbReference type="ARBA" id="ARBA00023125"/>
    </source>
</evidence>
<sequence length="333" mass="37364">MRQAQATHPDGSRRPVVAVVLDTSSCLPERRLAVWQDIVCDTFVGLDCKSDMRGAFWGSVSQSRIGQVALTQVDSTAQRVFRTPSRIVRASEDFVLMALGNNGVNGVFQDGREAVVSAGQFVIYDTTRPYELRFDDSFSQTIFQMPRKLLQQRVGSFDSLTATTFAGDRPLERLTYDFARNVSKTIELVDPAAATRLLDQALDLLAMTLAERLHARLPDQSAHRSALLYRLKNHILTHLSDPELSLPRAAAAVGISPRYASDLMAGEQSSFRSYVQAQRLERCKRDLADPAYQARHIGEIAFAWGFNDLAHFSRIFKQRFGVSPREWREQPGK</sequence>